<evidence type="ECO:0000313" key="2">
    <source>
        <dbReference type="Proteomes" id="UP000799444"/>
    </source>
</evidence>
<comment type="caution">
    <text evidence="1">The sequence shown here is derived from an EMBL/GenBank/DDBJ whole genome shotgun (WGS) entry which is preliminary data.</text>
</comment>
<accession>A0A9P4R6V1</accession>
<reference evidence="1" key="1">
    <citation type="journal article" date="2020" name="Stud. Mycol.">
        <title>101 Dothideomycetes genomes: a test case for predicting lifestyles and emergence of pathogens.</title>
        <authorList>
            <person name="Haridas S."/>
            <person name="Albert R."/>
            <person name="Binder M."/>
            <person name="Bloem J."/>
            <person name="Labutti K."/>
            <person name="Salamov A."/>
            <person name="Andreopoulos B."/>
            <person name="Baker S."/>
            <person name="Barry K."/>
            <person name="Bills G."/>
            <person name="Bluhm B."/>
            <person name="Cannon C."/>
            <person name="Castanera R."/>
            <person name="Culley D."/>
            <person name="Daum C."/>
            <person name="Ezra D."/>
            <person name="Gonzalez J."/>
            <person name="Henrissat B."/>
            <person name="Kuo A."/>
            <person name="Liang C."/>
            <person name="Lipzen A."/>
            <person name="Lutzoni F."/>
            <person name="Magnuson J."/>
            <person name="Mondo S."/>
            <person name="Nolan M."/>
            <person name="Ohm R."/>
            <person name="Pangilinan J."/>
            <person name="Park H.-J."/>
            <person name="Ramirez L."/>
            <person name="Alfaro M."/>
            <person name="Sun H."/>
            <person name="Tritt A."/>
            <person name="Yoshinaga Y."/>
            <person name="Zwiers L.-H."/>
            <person name="Turgeon B."/>
            <person name="Goodwin S."/>
            <person name="Spatafora J."/>
            <person name="Crous P."/>
            <person name="Grigoriev I."/>
        </authorList>
    </citation>
    <scope>NUCLEOTIDE SEQUENCE</scope>
    <source>
        <strain evidence="1">CBS 125425</strain>
    </source>
</reference>
<dbReference type="Proteomes" id="UP000799444">
    <property type="component" value="Unassembled WGS sequence"/>
</dbReference>
<gene>
    <name evidence="1" type="ORF">EJ04DRAFT_354391</name>
</gene>
<protein>
    <submittedName>
        <fullName evidence="1">Uncharacterized protein</fullName>
    </submittedName>
</protein>
<keyword evidence="2" id="KW-1185">Reference proteome</keyword>
<proteinExistence type="predicted"/>
<dbReference type="AlphaFoldDB" id="A0A9P4R6V1"/>
<evidence type="ECO:0000313" key="1">
    <source>
        <dbReference type="EMBL" id="KAF2739175.1"/>
    </source>
</evidence>
<sequence>MAPLPFTSGPRSDVLTPTTCQCDVRWKKQTRLRRPCTPRNWPLSRPAGQGKYPCLTLAAVKPAPPQSPPPFLSQLCLLVLHRVQFFRALLWIPIIPDQAVS</sequence>
<organism evidence="1 2">
    <name type="scientific">Polyplosphaeria fusca</name>
    <dbReference type="NCBI Taxonomy" id="682080"/>
    <lineage>
        <taxon>Eukaryota</taxon>
        <taxon>Fungi</taxon>
        <taxon>Dikarya</taxon>
        <taxon>Ascomycota</taxon>
        <taxon>Pezizomycotina</taxon>
        <taxon>Dothideomycetes</taxon>
        <taxon>Pleosporomycetidae</taxon>
        <taxon>Pleosporales</taxon>
        <taxon>Tetraplosphaeriaceae</taxon>
        <taxon>Polyplosphaeria</taxon>
    </lineage>
</organism>
<dbReference type="EMBL" id="ML996105">
    <property type="protein sequence ID" value="KAF2739175.1"/>
    <property type="molecule type" value="Genomic_DNA"/>
</dbReference>
<name>A0A9P4R6V1_9PLEO</name>